<protein>
    <recommendedName>
        <fullName evidence="2">DUF1559 domain-containing protein</fullName>
    </recommendedName>
</protein>
<dbReference type="InterPro" id="IPR011453">
    <property type="entry name" value="DUF1559"/>
</dbReference>
<feature type="transmembrane region" description="Helical" evidence="1">
    <location>
        <begin position="43"/>
        <end position="65"/>
    </location>
</feature>
<evidence type="ECO:0000313" key="4">
    <source>
        <dbReference type="Proteomes" id="UP000316855"/>
    </source>
</evidence>
<dbReference type="PANTHER" id="PTHR30093:SF2">
    <property type="entry name" value="TYPE II SECRETION SYSTEM PROTEIN H"/>
    <property type="match status" value="1"/>
</dbReference>
<proteinExistence type="predicted"/>
<keyword evidence="4" id="KW-1185">Reference proteome</keyword>
<keyword evidence="1" id="KW-0812">Transmembrane</keyword>
<keyword evidence="1" id="KW-1133">Transmembrane helix</keyword>
<organism evidence="3 4">
    <name type="scientific">Gimesia algae</name>
    <dbReference type="NCBI Taxonomy" id="2527971"/>
    <lineage>
        <taxon>Bacteria</taxon>
        <taxon>Pseudomonadati</taxon>
        <taxon>Planctomycetota</taxon>
        <taxon>Planctomycetia</taxon>
        <taxon>Planctomycetales</taxon>
        <taxon>Planctomycetaceae</taxon>
        <taxon>Gimesia</taxon>
    </lineage>
</organism>
<dbReference type="Pfam" id="PF07963">
    <property type="entry name" value="N_methyl"/>
    <property type="match status" value="1"/>
</dbReference>
<reference evidence="3 4" key="1">
    <citation type="submission" date="2019-02" db="EMBL/GenBank/DDBJ databases">
        <title>Deep-cultivation of Planctomycetes and their phenomic and genomic characterization uncovers novel biology.</title>
        <authorList>
            <person name="Wiegand S."/>
            <person name="Jogler M."/>
            <person name="Boedeker C."/>
            <person name="Pinto D."/>
            <person name="Vollmers J."/>
            <person name="Rivas-Marin E."/>
            <person name="Kohn T."/>
            <person name="Peeters S.H."/>
            <person name="Heuer A."/>
            <person name="Rast P."/>
            <person name="Oberbeckmann S."/>
            <person name="Bunk B."/>
            <person name="Jeske O."/>
            <person name="Meyerdierks A."/>
            <person name="Storesund J.E."/>
            <person name="Kallscheuer N."/>
            <person name="Luecker S."/>
            <person name="Lage O.M."/>
            <person name="Pohl T."/>
            <person name="Merkel B.J."/>
            <person name="Hornburger P."/>
            <person name="Mueller R.-W."/>
            <person name="Bruemmer F."/>
            <person name="Labrenz M."/>
            <person name="Spormann A.M."/>
            <person name="Op den Camp H."/>
            <person name="Overmann J."/>
            <person name="Amann R."/>
            <person name="Jetten M.S.M."/>
            <person name="Mascher T."/>
            <person name="Medema M.H."/>
            <person name="Devos D.P."/>
            <person name="Kaster A.-K."/>
            <person name="Ovreas L."/>
            <person name="Rohde M."/>
            <person name="Galperin M.Y."/>
            <person name="Jogler C."/>
        </authorList>
    </citation>
    <scope>NUCLEOTIDE SEQUENCE [LARGE SCALE GENOMIC DNA]</scope>
    <source>
        <strain evidence="3 4">Pan161</strain>
    </source>
</reference>
<dbReference type="PANTHER" id="PTHR30093">
    <property type="entry name" value="GENERAL SECRETION PATHWAY PROTEIN G"/>
    <property type="match status" value="1"/>
</dbReference>
<dbReference type="KEGG" id="gax:Pan161_31460"/>
<dbReference type="Proteomes" id="UP000316855">
    <property type="component" value="Chromosome"/>
</dbReference>
<dbReference type="Gene3D" id="3.30.700.10">
    <property type="entry name" value="Glycoprotein, Type 4 Pilin"/>
    <property type="match status" value="1"/>
</dbReference>
<feature type="domain" description="DUF1559" evidence="2">
    <location>
        <begin position="66"/>
        <end position="298"/>
    </location>
</feature>
<dbReference type="OrthoDB" id="255848at2"/>
<keyword evidence="1" id="KW-0472">Membrane</keyword>
<sequence length="312" mass="34865">MHNGLTGISECSQRQQLKCFSLHGFKPLNNLSRSRQSRRGFTILELLVTFGIIGTLMGLILPAVGSAREVARQLQCKNQLKQIGLALHSYHDTNNCLPPGWQWEASRQSAYSWSVTLLPYLEQRALYSQIDRNQIIEHPFNDSARRTSIPDFLCPSDIIDPTFMLFKENELAGTMSTLFELPTANYVGVFGTIEPDDEIPAPLGDGAFLESKPVRFAYLQRGLSNTIIVGERTMAKVPSTWLGIDSSGEDAACRLVGMAMTTPNCNFCDECEFSSRHPGGANFLWADGRVQMLSENINSTKYQQLARRTTKF</sequence>
<accession>A0A517VEQ0</accession>
<gene>
    <name evidence="3" type="ORF">Pan161_31460</name>
</gene>
<dbReference type="Pfam" id="PF07596">
    <property type="entry name" value="SBP_bac_10"/>
    <property type="match status" value="1"/>
</dbReference>
<dbReference type="EMBL" id="CP036343">
    <property type="protein sequence ID" value="QDT91488.1"/>
    <property type="molecule type" value="Genomic_DNA"/>
</dbReference>
<dbReference type="InterPro" id="IPR045584">
    <property type="entry name" value="Pilin-like"/>
</dbReference>
<dbReference type="RefSeq" id="WP_145228410.1">
    <property type="nucleotide sequence ID" value="NZ_CP036343.1"/>
</dbReference>
<evidence type="ECO:0000259" key="2">
    <source>
        <dbReference type="Pfam" id="PF07596"/>
    </source>
</evidence>
<dbReference type="AlphaFoldDB" id="A0A517VEQ0"/>
<evidence type="ECO:0000313" key="3">
    <source>
        <dbReference type="EMBL" id="QDT91488.1"/>
    </source>
</evidence>
<dbReference type="NCBIfam" id="TIGR04294">
    <property type="entry name" value="pre_pil_HX9DG"/>
    <property type="match status" value="1"/>
</dbReference>
<dbReference type="InterPro" id="IPR012902">
    <property type="entry name" value="N_methyl_site"/>
</dbReference>
<dbReference type="InterPro" id="IPR027558">
    <property type="entry name" value="Pre_pil_HX9DG_C"/>
</dbReference>
<evidence type="ECO:0000256" key="1">
    <source>
        <dbReference type="SAM" id="Phobius"/>
    </source>
</evidence>
<dbReference type="SUPFAM" id="SSF54523">
    <property type="entry name" value="Pili subunits"/>
    <property type="match status" value="1"/>
</dbReference>
<name>A0A517VEQ0_9PLAN</name>